<name>A0A2G9UJA6_TELCI</name>
<evidence type="ECO:0000256" key="1">
    <source>
        <dbReference type="SAM" id="Phobius"/>
    </source>
</evidence>
<proteinExistence type="predicted"/>
<evidence type="ECO:0000313" key="2">
    <source>
        <dbReference type="EMBL" id="PIO70341.1"/>
    </source>
</evidence>
<keyword evidence="1" id="KW-1133">Transmembrane helix</keyword>
<dbReference type="Proteomes" id="UP000230423">
    <property type="component" value="Unassembled WGS sequence"/>
</dbReference>
<accession>A0A2G9UJA6</accession>
<keyword evidence="1" id="KW-0472">Membrane</keyword>
<feature type="transmembrane region" description="Helical" evidence="1">
    <location>
        <begin position="127"/>
        <end position="145"/>
    </location>
</feature>
<keyword evidence="3" id="KW-1185">Reference proteome</keyword>
<organism evidence="2 3">
    <name type="scientific">Teladorsagia circumcincta</name>
    <name type="common">Brown stomach worm</name>
    <name type="synonym">Ostertagia circumcincta</name>
    <dbReference type="NCBI Taxonomy" id="45464"/>
    <lineage>
        <taxon>Eukaryota</taxon>
        <taxon>Metazoa</taxon>
        <taxon>Ecdysozoa</taxon>
        <taxon>Nematoda</taxon>
        <taxon>Chromadorea</taxon>
        <taxon>Rhabditida</taxon>
        <taxon>Rhabditina</taxon>
        <taxon>Rhabditomorpha</taxon>
        <taxon>Strongyloidea</taxon>
        <taxon>Trichostrongylidae</taxon>
        <taxon>Teladorsagia</taxon>
    </lineage>
</organism>
<reference evidence="2 3" key="1">
    <citation type="submission" date="2015-09" db="EMBL/GenBank/DDBJ databases">
        <title>Draft genome of the parasitic nematode Teladorsagia circumcincta isolate WARC Sus (inbred).</title>
        <authorList>
            <person name="Mitreva M."/>
        </authorList>
    </citation>
    <scope>NUCLEOTIDE SEQUENCE [LARGE SCALE GENOMIC DNA]</scope>
    <source>
        <strain evidence="2 3">S</strain>
    </source>
</reference>
<keyword evidence="1" id="KW-0812">Transmembrane</keyword>
<dbReference type="OrthoDB" id="5781654at2759"/>
<dbReference type="EMBL" id="KZ346305">
    <property type="protein sequence ID" value="PIO70341.1"/>
    <property type="molecule type" value="Genomic_DNA"/>
</dbReference>
<gene>
    <name evidence="2" type="ORF">TELCIR_07810</name>
</gene>
<feature type="non-terminal residue" evidence="2">
    <location>
        <position position="1"/>
    </location>
</feature>
<sequence>ANAQLFSQHGVSLTRWESPQFISVNELGFFLDRGHGICPDPFKIVVINISSGDWRLVACNADLCTGFPRDSYDQMPIDSTALHSATGQIALLTTYGRPSDSYHAQFARFLQQCNRQVWRAFYFTADYFSWISPMFLHIALAITTLRSRLMYNPAAK</sequence>
<evidence type="ECO:0000313" key="3">
    <source>
        <dbReference type="Proteomes" id="UP000230423"/>
    </source>
</evidence>
<dbReference type="AlphaFoldDB" id="A0A2G9UJA6"/>
<protein>
    <submittedName>
        <fullName evidence="2">Uncharacterized protein</fullName>
    </submittedName>
</protein>